<dbReference type="STRING" id="1122169.Lsha_1593"/>
<comment type="caution">
    <text evidence="3">The sequence shown here is derived from an EMBL/GenBank/DDBJ whole genome shotgun (WGS) entry which is preliminary data.</text>
</comment>
<feature type="domain" description="Transglycosylase SLT" evidence="2">
    <location>
        <begin position="18"/>
        <end position="200"/>
    </location>
</feature>
<dbReference type="PROSITE" id="PS51257">
    <property type="entry name" value="PROKAR_LIPOPROTEIN"/>
    <property type="match status" value="1"/>
</dbReference>
<dbReference type="InterPro" id="IPR045795">
    <property type="entry name" value="SLT_4"/>
</dbReference>
<protein>
    <submittedName>
        <fullName evidence="3">Transcriptional regulator</fullName>
    </submittedName>
</protein>
<dbReference type="Pfam" id="PF19489">
    <property type="entry name" value="SLT_4"/>
    <property type="match status" value="1"/>
</dbReference>
<proteinExistence type="predicted"/>
<dbReference type="Gene3D" id="1.10.530.10">
    <property type="match status" value="1"/>
</dbReference>
<organism evidence="3 4">
    <name type="scientific">Legionella shakespearei DSM 23087</name>
    <dbReference type="NCBI Taxonomy" id="1122169"/>
    <lineage>
        <taxon>Bacteria</taxon>
        <taxon>Pseudomonadati</taxon>
        <taxon>Pseudomonadota</taxon>
        <taxon>Gammaproteobacteria</taxon>
        <taxon>Legionellales</taxon>
        <taxon>Legionellaceae</taxon>
        <taxon>Legionella</taxon>
    </lineage>
</organism>
<keyword evidence="4" id="KW-1185">Reference proteome</keyword>
<evidence type="ECO:0000313" key="4">
    <source>
        <dbReference type="Proteomes" id="UP000054600"/>
    </source>
</evidence>
<feature type="signal peptide" evidence="1">
    <location>
        <begin position="1"/>
        <end position="26"/>
    </location>
</feature>
<name>A0A0W0YUG7_9GAMM</name>
<evidence type="ECO:0000313" key="3">
    <source>
        <dbReference type="EMBL" id="KTD60497.1"/>
    </source>
</evidence>
<dbReference type="CDD" id="cd00442">
    <property type="entry name" value="Lyz-like"/>
    <property type="match status" value="1"/>
</dbReference>
<dbReference type="eggNOG" id="COG4764">
    <property type="taxonomic scope" value="Bacteria"/>
</dbReference>
<sequence length="210" mass="24205">MNTKNLYKTITHFKFLTILFAGTLLSSCVSPPPPSDVNNICSIFKQYPKWYTDAKDVERRWKVPVPVQMAIIHQESKFDARARPGRSKLLWIIPWKRPSSAYGYTQALRSTWKHYKENNGSILSSRSDFTDGVDFIGWYANQAAVKAGISRSDPYSLYLAYHEGIGGYQRKTYLKKEWLMPVARKVQAKSQLYAMQLNSCKGSLKSRSWF</sequence>
<accession>A0A0W0YUG7</accession>
<dbReference type="RefSeq" id="WP_018576572.1">
    <property type="nucleotide sequence ID" value="NZ_KB892388.1"/>
</dbReference>
<gene>
    <name evidence="3" type="ORF">Lsha_1593</name>
</gene>
<dbReference type="PATRIC" id="fig|1122169.6.peg.1834"/>
<keyword evidence="1" id="KW-0732">Signal</keyword>
<dbReference type="Proteomes" id="UP000054600">
    <property type="component" value="Unassembled WGS sequence"/>
</dbReference>
<feature type="chain" id="PRO_5006917970" evidence="1">
    <location>
        <begin position="27"/>
        <end position="210"/>
    </location>
</feature>
<reference evidence="3 4" key="1">
    <citation type="submission" date="2015-11" db="EMBL/GenBank/DDBJ databases">
        <title>Genomic analysis of 38 Legionella species identifies large and diverse effector repertoires.</title>
        <authorList>
            <person name="Burstein D."/>
            <person name="Amaro F."/>
            <person name="Zusman T."/>
            <person name="Lifshitz Z."/>
            <person name="Cohen O."/>
            <person name="Gilbert J.A."/>
            <person name="Pupko T."/>
            <person name="Shuman H.A."/>
            <person name="Segal G."/>
        </authorList>
    </citation>
    <scope>NUCLEOTIDE SEQUENCE [LARGE SCALE GENOMIC DNA]</scope>
    <source>
        <strain evidence="3 4">ATCC 49655</strain>
    </source>
</reference>
<dbReference type="InterPro" id="IPR023346">
    <property type="entry name" value="Lysozyme-like_dom_sf"/>
</dbReference>
<evidence type="ECO:0000256" key="1">
    <source>
        <dbReference type="SAM" id="SignalP"/>
    </source>
</evidence>
<dbReference type="AlphaFoldDB" id="A0A0W0YUG7"/>
<evidence type="ECO:0000259" key="2">
    <source>
        <dbReference type="Pfam" id="PF19489"/>
    </source>
</evidence>
<dbReference type="EMBL" id="LNYW01000044">
    <property type="protein sequence ID" value="KTD60497.1"/>
    <property type="molecule type" value="Genomic_DNA"/>
</dbReference>
<dbReference type="SUPFAM" id="SSF53955">
    <property type="entry name" value="Lysozyme-like"/>
    <property type="match status" value="1"/>
</dbReference>